<evidence type="ECO:0000256" key="6">
    <source>
        <dbReference type="ARBA" id="ARBA00023002"/>
    </source>
</evidence>
<evidence type="ECO:0000256" key="8">
    <source>
        <dbReference type="ARBA" id="ARBA00023157"/>
    </source>
</evidence>
<dbReference type="GO" id="GO:0048038">
    <property type="term" value="F:quinone binding"/>
    <property type="evidence" value="ECO:0007669"/>
    <property type="project" value="UniProtKB-KW"/>
</dbReference>
<keyword evidence="3 10" id="KW-0812">Transmembrane</keyword>
<evidence type="ECO:0000256" key="1">
    <source>
        <dbReference type="ARBA" id="ARBA00004141"/>
    </source>
</evidence>
<dbReference type="AlphaFoldDB" id="A0A7X6I9T7"/>
<gene>
    <name evidence="12" type="ORF">MNODULE_03610</name>
</gene>
<keyword evidence="7 10" id="KW-0472">Membrane</keyword>
<evidence type="ECO:0000256" key="7">
    <source>
        <dbReference type="ARBA" id="ARBA00023136"/>
    </source>
</evidence>
<evidence type="ECO:0000256" key="3">
    <source>
        <dbReference type="ARBA" id="ARBA00022692"/>
    </source>
</evidence>
<feature type="transmembrane region" description="Helical" evidence="10">
    <location>
        <begin position="85"/>
        <end position="105"/>
    </location>
</feature>
<comment type="caution">
    <text evidence="12">The sequence shown here is derived from an EMBL/GenBank/DDBJ whole genome shotgun (WGS) entry which is preliminary data.</text>
</comment>
<evidence type="ECO:0000313" key="13">
    <source>
        <dbReference type="Proteomes" id="UP000534783"/>
    </source>
</evidence>
<dbReference type="PANTHER" id="PTHR34573">
    <property type="entry name" value="VKC DOMAIN-CONTAINING PROTEIN"/>
    <property type="match status" value="1"/>
</dbReference>
<accession>A0A7X6I9T7</accession>
<keyword evidence="13" id="KW-1185">Reference proteome</keyword>
<feature type="transmembrane region" description="Helical" evidence="10">
    <location>
        <begin position="111"/>
        <end position="136"/>
    </location>
</feature>
<dbReference type="Proteomes" id="UP000534783">
    <property type="component" value="Unassembled WGS sequence"/>
</dbReference>
<dbReference type="EMBL" id="VTOW01000001">
    <property type="protein sequence ID" value="NKE69833.1"/>
    <property type="molecule type" value="Genomic_DNA"/>
</dbReference>
<keyword evidence="4" id="KW-0874">Quinone</keyword>
<evidence type="ECO:0000256" key="4">
    <source>
        <dbReference type="ARBA" id="ARBA00022719"/>
    </source>
</evidence>
<organism evidence="12 13">
    <name type="scientific">Candidatus Manganitrophus noduliformans</name>
    <dbReference type="NCBI Taxonomy" id="2606439"/>
    <lineage>
        <taxon>Bacteria</taxon>
        <taxon>Pseudomonadati</taxon>
        <taxon>Nitrospirota</taxon>
        <taxon>Nitrospiria</taxon>
        <taxon>Candidatus Troglogloeales</taxon>
        <taxon>Candidatus Manganitrophaceae</taxon>
        <taxon>Candidatus Manganitrophus</taxon>
    </lineage>
</organism>
<keyword evidence="8" id="KW-1015">Disulfide bond</keyword>
<dbReference type="PANTHER" id="PTHR34573:SF1">
    <property type="entry name" value="VITAMIN K EPOXIDE REDUCTASE DOMAIN-CONTAINING PROTEIN"/>
    <property type="match status" value="1"/>
</dbReference>
<feature type="domain" description="Vitamin K epoxide reductase" evidence="11">
    <location>
        <begin position="4"/>
        <end position="136"/>
    </location>
</feature>
<evidence type="ECO:0000313" key="12">
    <source>
        <dbReference type="EMBL" id="NKE69833.1"/>
    </source>
</evidence>
<dbReference type="SMART" id="SM00756">
    <property type="entry name" value="VKc"/>
    <property type="match status" value="1"/>
</dbReference>
<reference evidence="12 13" key="1">
    <citation type="journal article" date="2020" name="Nature">
        <title>Bacterial chemolithoautotrophy via manganese oxidation.</title>
        <authorList>
            <person name="Yu H."/>
            <person name="Leadbetter J.R."/>
        </authorList>
    </citation>
    <scope>NUCLEOTIDE SEQUENCE [LARGE SCALE GENOMIC DNA]</scope>
    <source>
        <strain evidence="12 13">Mn-1</strain>
    </source>
</reference>
<feature type="transmembrane region" description="Helical" evidence="10">
    <location>
        <begin position="54"/>
        <end position="78"/>
    </location>
</feature>
<dbReference type="RefSeq" id="WP_168058114.1">
    <property type="nucleotide sequence ID" value="NZ_VTOW01000001.1"/>
</dbReference>
<sequence>MPPKRIIVALLLAASLIGFVDAAYLTAKHYLGAPPPCGRFGGCETVTTSEYATIAGVPLALLGAVYYLAVFLSVIAYLDTRRPGILRMTAGFTAVGFVASVWFVYLQLFVIKAICPYCMLSAFASTVLFIAGMMALREGEGQIISNP</sequence>
<evidence type="ECO:0000256" key="10">
    <source>
        <dbReference type="SAM" id="Phobius"/>
    </source>
</evidence>
<dbReference type="GO" id="GO:0016491">
    <property type="term" value="F:oxidoreductase activity"/>
    <property type="evidence" value="ECO:0007669"/>
    <property type="project" value="UniProtKB-KW"/>
</dbReference>
<dbReference type="InterPro" id="IPR038354">
    <property type="entry name" value="VKOR_sf"/>
</dbReference>
<dbReference type="InterPro" id="IPR044698">
    <property type="entry name" value="VKOR/LTO1"/>
</dbReference>
<comment type="similarity">
    <text evidence="2">Belongs to the VKOR family.</text>
</comment>
<evidence type="ECO:0000259" key="11">
    <source>
        <dbReference type="SMART" id="SM00756"/>
    </source>
</evidence>
<name>A0A7X6I9T7_9BACT</name>
<evidence type="ECO:0000256" key="5">
    <source>
        <dbReference type="ARBA" id="ARBA00022989"/>
    </source>
</evidence>
<dbReference type="Pfam" id="PF07884">
    <property type="entry name" value="VKOR"/>
    <property type="match status" value="1"/>
</dbReference>
<comment type="subcellular location">
    <subcellularLocation>
        <location evidence="1">Membrane</location>
        <topology evidence="1">Multi-pass membrane protein</topology>
    </subcellularLocation>
</comment>
<proteinExistence type="inferred from homology"/>
<keyword evidence="5 10" id="KW-1133">Transmembrane helix</keyword>
<dbReference type="Gene3D" id="1.20.1440.130">
    <property type="entry name" value="VKOR domain"/>
    <property type="match status" value="1"/>
</dbReference>
<keyword evidence="9" id="KW-0676">Redox-active center</keyword>
<evidence type="ECO:0000256" key="9">
    <source>
        <dbReference type="ARBA" id="ARBA00023284"/>
    </source>
</evidence>
<dbReference type="CDD" id="cd12916">
    <property type="entry name" value="VKOR_1"/>
    <property type="match status" value="1"/>
</dbReference>
<keyword evidence="6" id="KW-0560">Oxidoreductase</keyword>
<dbReference type="GO" id="GO:0016020">
    <property type="term" value="C:membrane"/>
    <property type="evidence" value="ECO:0007669"/>
    <property type="project" value="UniProtKB-SubCell"/>
</dbReference>
<dbReference type="InterPro" id="IPR012932">
    <property type="entry name" value="VKOR"/>
</dbReference>
<evidence type="ECO:0000256" key="2">
    <source>
        <dbReference type="ARBA" id="ARBA00006214"/>
    </source>
</evidence>
<protein>
    <submittedName>
        <fullName evidence="12">Vitamin K epoxide reductase family protein</fullName>
    </submittedName>
</protein>